<evidence type="ECO:0000313" key="2">
    <source>
        <dbReference type="Proteomes" id="UP001597294"/>
    </source>
</evidence>
<dbReference type="EMBL" id="JBHUII010000006">
    <property type="protein sequence ID" value="MFD2206616.1"/>
    <property type="molecule type" value="Genomic_DNA"/>
</dbReference>
<protein>
    <recommendedName>
        <fullName evidence="3">Methyltransferase</fullName>
    </recommendedName>
</protein>
<reference evidence="2" key="1">
    <citation type="journal article" date="2019" name="Int. J. Syst. Evol. Microbiol.">
        <title>The Global Catalogue of Microorganisms (GCM) 10K type strain sequencing project: providing services to taxonomists for standard genome sequencing and annotation.</title>
        <authorList>
            <consortium name="The Broad Institute Genomics Platform"/>
            <consortium name="The Broad Institute Genome Sequencing Center for Infectious Disease"/>
            <person name="Wu L."/>
            <person name="Ma J."/>
        </authorList>
    </citation>
    <scope>NUCLEOTIDE SEQUENCE [LARGE SCALE GENOMIC DNA]</scope>
    <source>
        <strain evidence="2">CGMCC 4.7192</strain>
    </source>
</reference>
<comment type="caution">
    <text evidence="1">The sequence shown here is derived from an EMBL/GenBank/DDBJ whole genome shotgun (WGS) entry which is preliminary data.</text>
</comment>
<dbReference type="SUPFAM" id="SSF53335">
    <property type="entry name" value="S-adenosyl-L-methionine-dependent methyltransferases"/>
    <property type="match status" value="1"/>
</dbReference>
<dbReference type="RefSeq" id="WP_380252423.1">
    <property type="nucleotide sequence ID" value="NZ_JBHUII010000006.1"/>
</dbReference>
<sequence length="182" mass="21035">MGKRSDFERKPRDSYWTPYEAVIPLLPHLHKGSTFEEPCAGNGQLQDFIEQAGHLCTYSCDIEPQRNDIAKFDAFHINKTNADFFITNPPWDRKILHPLIVHLSDIAPTWLLFDADWMHTKQSAELMKRCVKVVSVGRVKWIPDSKMTGKDNCAWYLFFGLDGTEFSTRFVGRELPEMRAAE</sequence>
<proteinExistence type="predicted"/>
<keyword evidence="2" id="KW-1185">Reference proteome</keyword>
<evidence type="ECO:0000313" key="1">
    <source>
        <dbReference type="EMBL" id="MFD2206616.1"/>
    </source>
</evidence>
<dbReference type="InterPro" id="IPR029063">
    <property type="entry name" value="SAM-dependent_MTases_sf"/>
</dbReference>
<organism evidence="1 2">
    <name type="scientific">Kiloniella antarctica</name>
    <dbReference type="NCBI Taxonomy" id="1550907"/>
    <lineage>
        <taxon>Bacteria</taxon>
        <taxon>Pseudomonadati</taxon>
        <taxon>Pseudomonadota</taxon>
        <taxon>Alphaproteobacteria</taxon>
        <taxon>Rhodospirillales</taxon>
        <taxon>Kiloniellaceae</taxon>
        <taxon>Kiloniella</taxon>
    </lineage>
</organism>
<gene>
    <name evidence="1" type="ORF">ACFSKO_13365</name>
</gene>
<accession>A0ABW5BP18</accession>
<name>A0ABW5BP18_9PROT</name>
<evidence type="ECO:0008006" key="3">
    <source>
        <dbReference type="Google" id="ProtNLM"/>
    </source>
</evidence>
<dbReference type="Proteomes" id="UP001597294">
    <property type="component" value="Unassembled WGS sequence"/>
</dbReference>